<reference evidence="2" key="3">
    <citation type="submission" date="2022-06" db="UniProtKB">
        <authorList>
            <consortium name="EnsemblPlants"/>
        </authorList>
    </citation>
    <scope>IDENTIFICATION</scope>
</reference>
<feature type="region of interest" description="Disordered" evidence="1">
    <location>
        <begin position="13"/>
        <end position="60"/>
    </location>
</feature>
<evidence type="ECO:0000256" key="1">
    <source>
        <dbReference type="SAM" id="MobiDB-lite"/>
    </source>
</evidence>
<organism evidence="2 3">
    <name type="scientific">Triticum urartu</name>
    <name type="common">Red wild einkorn</name>
    <name type="synonym">Crithodium urartu</name>
    <dbReference type="NCBI Taxonomy" id="4572"/>
    <lineage>
        <taxon>Eukaryota</taxon>
        <taxon>Viridiplantae</taxon>
        <taxon>Streptophyta</taxon>
        <taxon>Embryophyta</taxon>
        <taxon>Tracheophyta</taxon>
        <taxon>Spermatophyta</taxon>
        <taxon>Magnoliopsida</taxon>
        <taxon>Liliopsida</taxon>
        <taxon>Poales</taxon>
        <taxon>Poaceae</taxon>
        <taxon>BOP clade</taxon>
        <taxon>Pooideae</taxon>
        <taxon>Triticodae</taxon>
        <taxon>Triticeae</taxon>
        <taxon>Triticinae</taxon>
        <taxon>Triticum</taxon>
    </lineage>
</organism>
<reference evidence="2" key="2">
    <citation type="submission" date="2018-03" db="EMBL/GenBank/DDBJ databases">
        <title>The Triticum urartu genome reveals the dynamic nature of wheat genome evolution.</title>
        <authorList>
            <person name="Ling H."/>
            <person name="Ma B."/>
            <person name="Shi X."/>
            <person name="Liu H."/>
            <person name="Dong L."/>
            <person name="Sun H."/>
            <person name="Cao Y."/>
            <person name="Gao Q."/>
            <person name="Zheng S."/>
            <person name="Li Y."/>
            <person name="Yu Y."/>
            <person name="Du H."/>
            <person name="Qi M."/>
            <person name="Li Y."/>
            <person name="Yu H."/>
            <person name="Cui Y."/>
            <person name="Wang N."/>
            <person name="Chen C."/>
            <person name="Wu H."/>
            <person name="Zhao Y."/>
            <person name="Zhang J."/>
            <person name="Li Y."/>
            <person name="Zhou W."/>
            <person name="Zhang B."/>
            <person name="Hu W."/>
            <person name="Eijk M."/>
            <person name="Tang J."/>
            <person name="Witsenboer H."/>
            <person name="Zhao S."/>
            <person name="Li Z."/>
            <person name="Zhang A."/>
            <person name="Wang D."/>
            <person name="Liang C."/>
        </authorList>
    </citation>
    <scope>NUCLEOTIDE SEQUENCE [LARGE SCALE GENOMIC DNA]</scope>
    <source>
        <strain evidence="2">cv. G1812</strain>
    </source>
</reference>
<dbReference type="Proteomes" id="UP000015106">
    <property type="component" value="Chromosome 5"/>
</dbReference>
<reference evidence="3" key="1">
    <citation type="journal article" date="2013" name="Nature">
        <title>Draft genome of the wheat A-genome progenitor Triticum urartu.</title>
        <authorList>
            <person name="Ling H.Q."/>
            <person name="Zhao S."/>
            <person name="Liu D."/>
            <person name="Wang J."/>
            <person name="Sun H."/>
            <person name="Zhang C."/>
            <person name="Fan H."/>
            <person name="Li D."/>
            <person name="Dong L."/>
            <person name="Tao Y."/>
            <person name="Gao C."/>
            <person name="Wu H."/>
            <person name="Li Y."/>
            <person name="Cui Y."/>
            <person name="Guo X."/>
            <person name="Zheng S."/>
            <person name="Wang B."/>
            <person name="Yu K."/>
            <person name="Liang Q."/>
            <person name="Yang W."/>
            <person name="Lou X."/>
            <person name="Chen J."/>
            <person name="Feng M."/>
            <person name="Jian J."/>
            <person name="Zhang X."/>
            <person name="Luo G."/>
            <person name="Jiang Y."/>
            <person name="Liu J."/>
            <person name="Wang Z."/>
            <person name="Sha Y."/>
            <person name="Zhang B."/>
            <person name="Wu H."/>
            <person name="Tang D."/>
            <person name="Shen Q."/>
            <person name="Xue P."/>
            <person name="Zou S."/>
            <person name="Wang X."/>
            <person name="Liu X."/>
            <person name="Wang F."/>
            <person name="Yang Y."/>
            <person name="An X."/>
            <person name="Dong Z."/>
            <person name="Zhang K."/>
            <person name="Zhang X."/>
            <person name="Luo M.C."/>
            <person name="Dvorak J."/>
            <person name="Tong Y."/>
            <person name="Wang J."/>
            <person name="Yang H."/>
            <person name="Li Z."/>
            <person name="Wang D."/>
            <person name="Zhang A."/>
            <person name="Wang J."/>
        </authorList>
    </citation>
    <scope>NUCLEOTIDE SEQUENCE</scope>
    <source>
        <strain evidence="3">cv. G1812</strain>
    </source>
</reference>
<dbReference type="Gramene" id="TuG1812G0500003907.01.T01">
    <property type="protein sequence ID" value="TuG1812G0500003907.01.T01.cds430768"/>
    <property type="gene ID" value="TuG1812G0500003907.01"/>
</dbReference>
<keyword evidence="3" id="KW-1185">Reference proteome</keyword>
<proteinExistence type="predicted"/>
<evidence type="ECO:0000313" key="2">
    <source>
        <dbReference type="EnsemblPlants" id="TuG1812G0500003907.01.T01.cds430768"/>
    </source>
</evidence>
<name>A0A8R7QF90_TRIUA</name>
<protein>
    <submittedName>
        <fullName evidence="2">Uncharacterized protein</fullName>
    </submittedName>
</protein>
<feature type="compositionally biased region" description="Low complexity" evidence="1">
    <location>
        <begin position="47"/>
        <end position="60"/>
    </location>
</feature>
<feature type="compositionally biased region" description="Basic residues" evidence="1">
    <location>
        <begin position="26"/>
        <end position="41"/>
    </location>
</feature>
<dbReference type="AlphaFoldDB" id="A0A8R7QF90"/>
<evidence type="ECO:0000313" key="3">
    <source>
        <dbReference type="Proteomes" id="UP000015106"/>
    </source>
</evidence>
<dbReference type="EnsemblPlants" id="TuG1812G0500003907.01.T01">
    <property type="protein sequence ID" value="TuG1812G0500003907.01.T01.cds430768"/>
    <property type="gene ID" value="TuG1812G0500003907.01"/>
</dbReference>
<sequence length="165" mass="17264">ELERQVHLRHRLPGGCCGATSPAHAHQGRHRRGIRGSGRSRVRPELPAAGVGPVRGRRGSLSCRGGGGGGVAAALGEGALELVGVLVAAERLRAEELAVAVVAGEGLLAGLVEGHGSRRRGRRAPGAAQLVRGRGRVEAQVQADAVQEQLVRLRRLALHGRWPEQ</sequence>
<accession>A0A8R7QF90</accession>